<feature type="compositionally biased region" description="Polar residues" evidence="1">
    <location>
        <begin position="507"/>
        <end position="521"/>
    </location>
</feature>
<feature type="compositionally biased region" description="Polar residues" evidence="1">
    <location>
        <begin position="654"/>
        <end position="673"/>
    </location>
</feature>
<evidence type="ECO:0000313" key="5">
    <source>
        <dbReference type="EMBL" id="KIW15474.1"/>
    </source>
</evidence>
<dbReference type="Gene3D" id="2.60.120.200">
    <property type="match status" value="1"/>
</dbReference>
<dbReference type="GO" id="GO:0031505">
    <property type="term" value="P:fungal-type cell wall organization"/>
    <property type="evidence" value="ECO:0007669"/>
    <property type="project" value="TreeGrafter"/>
</dbReference>
<dbReference type="PANTHER" id="PTHR10963:SF68">
    <property type="entry name" value="GLYCOSIDASE CRH1-RELATED"/>
    <property type="match status" value="1"/>
</dbReference>
<organism evidence="5 6">
    <name type="scientific">Exophiala spinifera</name>
    <dbReference type="NCBI Taxonomy" id="91928"/>
    <lineage>
        <taxon>Eukaryota</taxon>
        <taxon>Fungi</taxon>
        <taxon>Dikarya</taxon>
        <taxon>Ascomycota</taxon>
        <taxon>Pezizomycotina</taxon>
        <taxon>Eurotiomycetes</taxon>
        <taxon>Chaetothyriomycetidae</taxon>
        <taxon>Chaetothyriales</taxon>
        <taxon>Herpotrichiellaceae</taxon>
        <taxon>Exophiala</taxon>
    </lineage>
</organism>
<evidence type="ECO:0000256" key="2">
    <source>
        <dbReference type="SAM" id="SignalP"/>
    </source>
</evidence>
<proteinExistence type="predicted"/>
<dbReference type="InterPro" id="IPR000757">
    <property type="entry name" value="Beta-glucanase-like"/>
</dbReference>
<evidence type="ECO:0000313" key="6">
    <source>
        <dbReference type="Proteomes" id="UP000053328"/>
    </source>
</evidence>
<keyword evidence="2" id="KW-0732">Signal</keyword>
<dbReference type="CDD" id="cd00118">
    <property type="entry name" value="LysM"/>
    <property type="match status" value="2"/>
</dbReference>
<feature type="region of interest" description="Disordered" evidence="1">
    <location>
        <begin position="573"/>
        <end position="598"/>
    </location>
</feature>
<evidence type="ECO:0008006" key="7">
    <source>
        <dbReference type="Google" id="ProtNLM"/>
    </source>
</evidence>
<dbReference type="InterPro" id="IPR050546">
    <property type="entry name" value="Glycosyl_Hydrlase_16"/>
</dbReference>
<dbReference type="Pfam" id="PF01476">
    <property type="entry name" value="LysM"/>
    <property type="match status" value="2"/>
</dbReference>
<evidence type="ECO:0000259" key="4">
    <source>
        <dbReference type="PROSITE" id="PS51782"/>
    </source>
</evidence>
<dbReference type="Gene3D" id="3.10.350.10">
    <property type="entry name" value="LysM domain"/>
    <property type="match status" value="2"/>
</dbReference>
<feature type="domain" description="LysM" evidence="4">
    <location>
        <begin position="282"/>
        <end position="326"/>
    </location>
</feature>
<feature type="compositionally biased region" description="Low complexity" evidence="1">
    <location>
        <begin position="420"/>
        <end position="444"/>
    </location>
</feature>
<accession>A0A0D2BW54</accession>
<keyword evidence="6" id="KW-1185">Reference proteome</keyword>
<dbReference type="GO" id="GO:0016757">
    <property type="term" value="F:glycosyltransferase activity"/>
    <property type="evidence" value="ECO:0007669"/>
    <property type="project" value="TreeGrafter"/>
</dbReference>
<dbReference type="PANTHER" id="PTHR10963">
    <property type="entry name" value="GLYCOSYL HYDROLASE-RELATED"/>
    <property type="match status" value="1"/>
</dbReference>
<dbReference type="VEuPathDB" id="FungiDB:PV08_05520"/>
<evidence type="ECO:0000259" key="3">
    <source>
        <dbReference type="PROSITE" id="PS51762"/>
    </source>
</evidence>
<name>A0A0D2BW54_9EURO</name>
<dbReference type="InterPro" id="IPR036779">
    <property type="entry name" value="LysM_dom_sf"/>
</dbReference>
<dbReference type="Pfam" id="PF00722">
    <property type="entry name" value="Glyco_hydro_16"/>
    <property type="match status" value="1"/>
</dbReference>
<feature type="signal peptide" evidence="2">
    <location>
        <begin position="1"/>
        <end position="23"/>
    </location>
</feature>
<feature type="region of interest" description="Disordered" evidence="1">
    <location>
        <begin position="420"/>
        <end position="450"/>
    </location>
</feature>
<dbReference type="GO" id="GO:0009277">
    <property type="term" value="C:fungal-type cell wall"/>
    <property type="evidence" value="ECO:0007669"/>
    <property type="project" value="TreeGrafter"/>
</dbReference>
<dbReference type="SMART" id="SM00257">
    <property type="entry name" value="LysM"/>
    <property type="match status" value="2"/>
</dbReference>
<protein>
    <recommendedName>
        <fullName evidence="7">GH16 domain-containing protein</fullName>
    </recommendedName>
</protein>
<feature type="compositionally biased region" description="Polar residues" evidence="1">
    <location>
        <begin position="625"/>
        <end position="645"/>
    </location>
</feature>
<dbReference type="SUPFAM" id="SSF49899">
    <property type="entry name" value="Concanavalin A-like lectins/glucanases"/>
    <property type="match status" value="1"/>
</dbReference>
<dbReference type="SUPFAM" id="SSF54106">
    <property type="entry name" value="LysM domain"/>
    <property type="match status" value="2"/>
</dbReference>
<dbReference type="RefSeq" id="XP_016235690.1">
    <property type="nucleotide sequence ID" value="XM_016379863.1"/>
</dbReference>
<feature type="region of interest" description="Disordered" evidence="1">
    <location>
        <begin position="502"/>
        <end position="524"/>
    </location>
</feature>
<dbReference type="GO" id="GO:0004553">
    <property type="term" value="F:hydrolase activity, hydrolyzing O-glycosyl compounds"/>
    <property type="evidence" value="ECO:0007669"/>
    <property type="project" value="InterPro"/>
</dbReference>
<feature type="chain" id="PRO_5002254803" description="GH16 domain-containing protein" evidence="2">
    <location>
        <begin position="24"/>
        <end position="781"/>
    </location>
</feature>
<dbReference type="GO" id="GO:0005975">
    <property type="term" value="P:carbohydrate metabolic process"/>
    <property type="evidence" value="ECO:0007669"/>
    <property type="project" value="InterPro"/>
</dbReference>
<feature type="region of interest" description="Disordered" evidence="1">
    <location>
        <begin position="625"/>
        <end position="673"/>
    </location>
</feature>
<dbReference type="InterPro" id="IPR018392">
    <property type="entry name" value="LysM"/>
</dbReference>
<evidence type="ECO:0000256" key="1">
    <source>
        <dbReference type="SAM" id="MobiDB-lite"/>
    </source>
</evidence>
<dbReference type="OrthoDB" id="4781at2759"/>
<dbReference type="AlphaFoldDB" id="A0A0D2BW54"/>
<dbReference type="PROSITE" id="PS51762">
    <property type="entry name" value="GH16_2"/>
    <property type="match status" value="1"/>
</dbReference>
<dbReference type="Proteomes" id="UP000053328">
    <property type="component" value="Unassembled WGS sequence"/>
</dbReference>
<sequence>MMKVFCAHAILAVTTIFLDQTNAQCNPLNDQCSPIPGLPTSTYSIDFTQQTGLPSDWIQAEGAPVTFGKNGANFTIGKRFDAPYIWTRFYVLFGRIETVVKIAPGTGIVTSAVMMSDDLDEIDWEWSGNNFAQSSGRVQTNWFGKGIPGTYDRGSQPQVDNPQGQYHTYVFDWTPDTLTWLVDGSNVYTTKNSHQTSSAYQYPQTPSRLHLGVWAAGDQDNNPATVWWAGGYSNFSLAPFSAFVKSVKITTSYPCPSWQFPNPFNGTYQAVLCTDQTITLPCTYTVKSGDNGQTIANSLEVTLGDLKAANPGLNWDLLVAGQPLNVPGGSCAASTPVSSATTQSTSSISSTSQSLSGSSTTTSFIASSLTPSSISTTSPTNSPTSLMSTSASNSLSSATTNVDTSSPVQTWASFSISSMPSSLSGTSVPDSTNYSTTLSTTSVTNPAQTPSASTYTVVAGDFGWAIAGKLGCNFDALLSANPSVDWDELQIGQTLSAPCATGHIKPTGSSSIPETSAPVGNSVSLSSVSVPASASASASATSSISASETSTNSAGHLDLPISSASATSSVVSSSVAPSRSGSNDSASSTDNSSSSSASYASSAITSSSIGQSEFTSAVISSNSESAFPTSSIASPSSTNPASPDRTTTTAAANPPNQQMTSTNTPSQNVVNPTHPATATKMVCNQDNCLRNMIDKRYSSSMVSFCSGYTGIASNPAPLPTFLTGCSTNVNRVSSACSCLMTSYASAHSSSTTPAMTVGAQKAGTPSWRLKRSPLRWERLVA</sequence>
<dbReference type="PROSITE" id="PS51782">
    <property type="entry name" value="LYSM"/>
    <property type="match status" value="2"/>
</dbReference>
<feature type="domain" description="LysM" evidence="4">
    <location>
        <begin position="453"/>
        <end position="497"/>
    </location>
</feature>
<feature type="region of interest" description="Disordered" evidence="1">
    <location>
        <begin position="331"/>
        <end position="405"/>
    </location>
</feature>
<dbReference type="InterPro" id="IPR013320">
    <property type="entry name" value="ConA-like_dom_sf"/>
</dbReference>
<feature type="domain" description="GH16" evidence="3">
    <location>
        <begin position="28"/>
        <end position="237"/>
    </location>
</feature>
<reference evidence="5 6" key="1">
    <citation type="submission" date="2015-01" db="EMBL/GenBank/DDBJ databases">
        <title>The Genome Sequence of Exophiala spinifera CBS89968.</title>
        <authorList>
            <consortium name="The Broad Institute Genomics Platform"/>
            <person name="Cuomo C."/>
            <person name="de Hoog S."/>
            <person name="Gorbushina A."/>
            <person name="Stielow B."/>
            <person name="Teixiera M."/>
            <person name="Abouelleil A."/>
            <person name="Chapman S.B."/>
            <person name="Priest M."/>
            <person name="Young S.K."/>
            <person name="Wortman J."/>
            <person name="Nusbaum C."/>
            <person name="Birren B."/>
        </authorList>
    </citation>
    <scope>NUCLEOTIDE SEQUENCE [LARGE SCALE GENOMIC DNA]</scope>
    <source>
        <strain evidence="5 6">CBS 89968</strain>
    </source>
</reference>
<dbReference type="GeneID" id="27332603"/>
<gene>
    <name evidence="5" type="ORF">PV08_05520</name>
</gene>
<dbReference type="EMBL" id="KN847495">
    <property type="protein sequence ID" value="KIW15474.1"/>
    <property type="molecule type" value="Genomic_DNA"/>
</dbReference>
<feature type="compositionally biased region" description="Low complexity" evidence="1">
    <location>
        <begin position="331"/>
        <end position="400"/>
    </location>
</feature>
<dbReference type="HOGENOM" id="CLU_353743_0_0_1"/>
<dbReference type="STRING" id="91928.A0A0D2BW54"/>